<evidence type="ECO:0000256" key="10">
    <source>
        <dbReference type="SAM" id="MobiDB-lite"/>
    </source>
</evidence>
<dbReference type="InterPro" id="IPR011039">
    <property type="entry name" value="TFIIF_interaction"/>
</dbReference>
<dbReference type="GO" id="GO:0006367">
    <property type="term" value="P:transcription initiation at RNA polymerase II promoter"/>
    <property type="evidence" value="ECO:0007669"/>
    <property type="project" value="InterPro"/>
</dbReference>
<dbReference type="PANTHER" id="PTHR10445:SF0">
    <property type="entry name" value="GENERAL TRANSCRIPTION FACTOR IIF SUBUNIT 2"/>
    <property type="match status" value="1"/>
</dbReference>
<evidence type="ECO:0000256" key="8">
    <source>
        <dbReference type="ARBA" id="ARBA00081473"/>
    </source>
</evidence>
<dbReference type="AlphaFoldDB" id="A0A8H3J0C9"/>
<dbReference type="SUPFAM" id="SSF50916">
    <property type="entry name" value="Rap30/74 interaction domains"/>
    <property type="match status" value="1"/>
</dbReference>
<comment type="subcellular location">
    <subcellularLocation>
        <location evidence="1">Nucleus</location>
    </subcellularLocation>
</comment>
<dbReference type="OrthoDB" id="26094at2759"/>
<name>A0A8H3J0C9_9LECA</name>
<feature type="compositionally biased region" description="Basic and acidic residues" evidence="10">
    <location>
        <begin position="352"/>
        <end position="361"/>
    </location>
</feature>
<keyword evidence="14" id="KW-1185">Reference proteome</keyword>
<dbReference type="FunFam" id="1.10.10.10:FF:000035">
    <property type="entry name" value="General transcription factor IIF subunit 2"/>
    <property type="match status" value="1"/>
</dbReference>
<dbReference type="Pfam" id="PF02270">
    <property type="entry name" value="TFIIF_beta"/>
    <property type="match status" value="1"/>
</dbReference>
<keyword evidence="6" id="KW-0804">Transcription</keyword>
<proteinExistence type="inferred from homology"/>
<feature type="domain" description="TFIIF beta subunit N-terminal" evidence="12">
    <location>
        <begin position="58"/>
        <end position="191"/>
    </location>
</feature>
<dbReference type="InterPro" id="IPR040450">
    <property type="entry name" value="TFIIF_beta_HTH"/>
</dbReference>
<dbReference type="GO" id="GO:0005674">
    <property type="term" value="C:transcription factor TFIIF complex"/>
    <property type="evidence" value="ECO:0007669"/>
    <property type="project" value="InterPro"/>
</dbReference>
<evidence type="ECO:0000256" key="2">
    <source>
        <dbReference type="ARBA" id="ARBA00009543"/>
    </source>
</evidence>
<dbReference type="Gene3D" id="1.10.10.10">
    <property type="entry name" value="Winged helix-like DNA-binding domain superfamily/Winged helix DNA-binding domain"/>
    <property type="match status" value="1"/>
</dbReference>
<evidence type="ECO:0000256" key="3">
    <source>
        <dbReference type="ARBA" id="ARBA00021453"/>
    </source>
</evidence>
<feature type="region of interest" description="Disordered" evidence="10">
    <location>
        <begin position="1"/>
        <end position="42"/>
    </location>
</feature>
<evidence type="ECO:0000256" key="9">
    <source>
        <dbReference type="ARBA" id="ARBA00081863"/>
    </source>
</evidence>
<evidence type="ECO:0000256" key="6">
    <source>
        <dbReference type="ARBA" id="ARBA00023163"/>
    </source>
</evidence>
<evidence type="ECO:0000256" key="1">
    <source>
        <dbReference type="ARBA" id="ARBA00004123"/>
    </source>
</evidence>
<dbReference type="SUPFAM" id="SSF46785">
    <property type="entry name" value="Winged helix' DNA-binding domain"/>
    <property type="match status" value="1"/>
</dbReference>
<keyword evidence="7" id="KW-0539">Nucleus</keyword>
<dbReference type="CDD" id="cd07980">
    <property type="entry name" value="TFIIF_beta"/>
    <property type="match status" value="1"/>
</dbReference>
<organism evidence="13 14">
    <name type="scientific">Imshaugia aleurites</name>
    <dbReference type="NCBI Taxonomy" id="172621"/>
    <lineage>
        <taxon>Eukaryota</taxon>
        <taxon>Fungi</taxon>
        <taxon>Dikarya</taxon>
        <taxon>Ascomycota</taxon>
        <taxon>Pezizomycotina</taxon>
        <taxon>Lecanoromycetes</taxon>
        <taxon>OSLEUM clade</taxon>
        <taxon>Lecanoromycetidae</taxon>
        <taxon>Lecanorales</taxon>
        <taxon>Lecanorineae</taxon>
        <taxon>Parmeliaceae</taxon>
        <taxon>Imshaugia</taxon>
    </lineage>
</organism>
<reference evidence="13" key="1">
    <citation type="submission" date="2021-03" db="EMBL/GenBank/DDBJ databases">
        <authorList>
            <person name="Tagirdzhanova G."/>
        </authorList>
    </citation>
    <scope>NUCLEOTIDE SEQUENCE</scope>
</reference>
<feature type="region of interest" description="Disordered" evidence="10">
    <location>
        <begin position="339"/>
        <end position="361"/>
    </location>
</feature>
<evidence type="ECO:0000256" key="7">
    <source>
        <dbReference type="ARBA" id="ARBA00023242"/>
    </source>
</evidence>
<comment type="caution">
    <text evidence="13">The sequence shown here is derived from an EMBL/GenBank/DDBJ whole genome shotgun (WGS) entry which is preliminary data.</text>
</comment>
<dbReference type="PANTHER" id="PTHR10445">
    <property type="entry name" value="GENERAL TRANSCRIPTION FACTOR IIF SUBUNIT 2"/>
    <property type="match status" value="1"/>
</dbReference>
<accession>A0A8H3J0C9</accession>
<feature type="domain" description="TFIIF beta subunit HTH" evidence="11">
    <location>
        <begin position="257"/>
        <end position="321"/>
    </location>
</feature>
<dbReference type="InterPro" id="IPR036388">
    <property type="entry name" value="WH-like_DNA-bd_sf"/>
</dbReference>
<evidence type="ECO:0000259" key="11">
    <source>
        <dbReference type="Pfam" id="PF02270"/>
    </source>
</evidence>
<dbReference type="Proteomes" id="UP000664534">
    <property type="component" value="Unassembled WGS sequence"/>
</dbReference>
<dbReference type="InterPro" id="IPR036390">
    <property type="entry name" value="WH_DNA-bd_sf"/>
</dbReference>
<keyword evidence="4" id="KW-0805">Transcription regulation</keyword>
<dbReference type="InterPro" id="IPR003196">
    <property type="entry name" value="TFIIF_beta"/>
</dbReference>
<evidence type="ECO:0000313" key="14">
    <source>
        <dbReference type="Proteomes" id="UP000664534"/>
    </source>
</evidence>
<dbReference type="Pfam" id="PF17683">
    <property type="entry name" value="TFIIF_beta_N"/>
    <property type="match status" value="1"/>
</dbReference>
<dbReference type="EMBL" id="CAJPDT010000105">
    <property type="protein sequence ID" value="CAF9938094.1"/>
    <property type="molecule type" value="Genomic_DNA"/>
</dbReference>
<evidence type="ECO:0000256" key="4">
    <source>
        <dbReference type="ARBA" id="ARBA00023015"/>
    </source>
</evidence>
<evidence type="ECO:0000313" key="13">
    <source>
        <dbReference type="EMBL" id="CAF9938094.1"/>
    </source>
</evidence>
<comment type="similarity">
    <text evidence="2">Belongs to the TFIIF beta subunit family.</text>
</comment>
<evidence type="ECO:0000259" key="12">
    <source>
        <dbReference type="Pfam" id="PF17683"/>
    </source>
</evidence>
<protein>
    <recommendedName>
        <fullName evidence="3">Transcription initiation factor IIF subunit beta</fullName>
    </recommendedName>
    <alternativeName>
        <fullName evidence="9">TFIIF medium subunit</fullName>
    </alternativeName>
    <alternativeName>
        <fullName evidence="8">TFIIF-beta</fullName>
    </alternativeName>
</protein>
<dbReference type="GO" id="GO:0003677">
    <property type="term" value="F:DNA binding"/>
    <property type="evidence" value="ECO:0007669"/>
    <property type="project" value="UniProtKB-KW"/>
</dbReference>
<sequence length="361" mass="40620">MTTAYGSDVPSIKVENPVNGQTPHIKPDPDSIGASPAAHTDDDLYEDAGDLEFAGADQGLYLTRLPKFLWERWSQLDDDQEVTIGTVRVESGPENIKRMSILLPPDVAQNRDLPREYNMHIVEQDPMNTFVFSEKDLPGYRAYSADRAPPRFKDRKRIEKARKPEYSFRRAIPKQTALAGQVRTEINCLPVENKGYVEYMRRRAKEESESRPKIHVLNASVGGNTLQPGILGASVDTSAFITKAGPSRAKKQANKAVRVPADVLLDQIMKCFERYDFWALRSLKVELNQPEAYLKEILERVATLTRSGIYVGTYQLQASYKDTAKYNFSNVKAEQAPEVASDFGATDDDDENVKMEDVLPK</sequence>
<gene>
    <name evidence="13" type="ORF">IMSHALPRED_000659</name>
</gene>
<evidence type="ECO:0000256" key="5">
    <source>
        <dbReference type="ARBA" id="ARBA00023125"/>
    </source>
</evidence>
<dbReference type="InterPro" id="IPR040504">
    <property type="entry name" value="TFIIF_beta_N"/>
</dbReference>
<keyword evidence="5" id="KW-0238">DNA-binding</keyword>